<name>A0AA87Z6K8_FICCA</name>
<keyword evidence="2" id="KW-1185">Reference proteome</keyword>
<dbReference type="EMBL" id="BTGU01000001">
    <property type="protein sequence ID" value="GMN25470.1"/>
    <property type="molecule type" value="Genomic_DNA"/>
</dbReference>
<comment type="caution">
    <text evidence="1">The sequence shown here is derived from an EMBL/GenBank/DDBJ whole genome shotgun (WGS) entry which is preliminary data.</text>
</comment>
<proteinExistence type="predicted"/>
<protein>
    <submittedName>
        <fullName evidence="1">Uncharacterized protein</fullName>
    </submittedName>
</protein>
<organism evidence="1 2">
    <name type="scientific">Ficus carica</name>
    <name type="common">Common fig</name>
    <dbReference type="NCBI Taxonomy" id="3494"/>
    <lineage>
        <taxon>Eukaryota</taxon>
        <taxon>Viridiplantae</taxon>
        <taxon>Streptophyta</taxon>
        <taxon>Embryophyta</taxon>
        <taxon>Tracheophyta</taxon>
        <taxon>Spermatophyta</taxon>
        <taxon>Magnoliopsida</taxon>
        <taxon>eudicotyledons</taxon>
        <taxon>Gunneridae</taxon>
        <taxon>Pentapetalae</taxon>
        <taxon>rosids</taxon>
        <taxon>fabids</taxon>
        <taxon>Rosales</taxon>
        <taxon>Moraceae</taxon>
        <taxon>Ficeae</taxon>
        <taxon>Ficus</taxon>
    </lineage>
</organism>
<sequence length="112" mass="12418">MFGRSFGVTSPCIAKLLTLKFSPRTHLDVGFLMMVAVCEATYPSGALMFLLISTPVTWGLVSVDWASPSTVLVLFNKQWSSSKFMCRAGLFLFESRYLYSWAILVFTGGSNL</sequence>
<evidence type="ECO:0000313" key="1">
    <source>
        <dbReference type="EMBL" id="GMN25470.1"/>
    </source>
</evidence>
<gene>
    <name evidence="1" type="ORF">TIFTF001_000945</name>
</gene>
<dbReference type="AlphaFoldDB" id="A0AA87Z6K8"/>
<evidence type="ECO:0000313" key="2">
    <source>
        <dbReference type="Proteomes" id="UP001187192"/>
    </source>
</evidence>
<reference evidence="1" key="1">
    <citation type="submission" date="2023-07" db="EMBL/GenBank/DDBJ databases">
        <title>draft genome sequence of fig (Ficus carica).</title>
        <authorList>
            <person name="Takahashi T."/>
            <person name="Nishimura K."/>
        </authorList>
    </citation>
    <scope>NUCLEOTIDE SEQUENCE</scope>
</reference>
<dbReference type="Proteomes" id="UP001187192">
    <property type="component" value="Unassembled WGS sequence"/>
</dbReference>
<accession>A0AA87Z6K8</accession>